<dbReference type="PROSITE" id="PS00041">
    <property type="entry name" value="HTH_ARAC_FAMILY_1"/>
    <property type="match status" value="1"/>
</dbReference>
<proteinExistence type="predicted"/>
<gene>
    <name evidence="5" type="ORF">B8V81_1771</name>
</gene>
<sequence length="460" mass="49696">MREGVSEYLLKTSRPGEILDAADRARQRWLARKQRAQTSARESAAYREQLLARLLLGGGEPDEELLRRAVAAHPQLAGVGRGRLLQLWRLAAVELPSGAAAPGACAAAEGVQAAGRIEASVARAVAAARAAAAGEPASAPAEEPADAGELAAALGCAVVPHERGGWLAAAAVETEQQLQPLLRAGLRRLAERGRPALAACGEAAADWSGFARARQTALQAFAFRHLAARSGIVRYDDVAGREGMRAVCSPEEERSLIRLLQAGGESELERGVDALLEQARADAQATPATMTAWLYSLLAAARRSLERSAASIGRELPPMPEGASPAELEERPREALLAELRLLSLRWAELERGGHSAVRQAAEYIRARLGESLTLQQVARSLPMNPTYLSELFKRETGQTYLEYVTRQRLERAKELLLQTPAKVASIASEVGYEDAKYFNKLFKADTGLTPTEYRQLHER</sequence>
<keyword evidence="3" id="KW-0804">Transcription</keyword>
<evidence type="ECO:0000313" key="6">
    <source>
        <dbReference type="Proteomes" id="UP000234789"/>
    </source>
</evidence>
<dbReference type="GO" id="GO:0003700">
    <property type="term" value="F:DNA-binding transcription factor activity"/>
    <property type="evidence" value="ECO:0007669"/>
    <property type="project" value="InterPro"/>
</dbReference>
<evidence type="ECO:0000256" key="3">
    <source>
        <dbReference type="ARBA" id="ARBA00023163"/>
    </source>
</evidence>
<dbReference type="PANTHER" id="PTHR43280">
    <property type="entry name" value="ARAC-FAMILY TRANSCRIPTIONAL REGULATOR"/>
    <property type="match status" value="1"/>
</dbReference>
<dbReference type="PROSITE" id="PS01124">
    <property type="entry name" value="HTH_ARAC_FAMILY_2"/>
    <property type="match status" value="1"/>
</dbReference>
<evidence type="ECO:0000256" key="2">
    <source>
        <dbReference type="ARBA" id="ARBA00023125"/>
    </source>
</evidence>
<evidence type="ECO:0000259" key="4">
    <source>
        <dbReference type="PROSITE" id="PS01124"/>
    </source>
</evidence>
<dbReference type="Pfam" id="PF12833">
    <property type="entry name" value="HTH_18"/>
    <property type="match status" value="1"/>
</dbReference>
<dbReference type="SMART" id="SM00342">
    <property type="entry name" value="HTH_ARAC"/>
    <property type="match status" value="1"/>
</dbReference>
<dbReference type="InterPro" id="IPR018062">
    <property type="entry name" value="HTH_AraC-typ_CS"/>
</dbReference>
<evidence type="ECO:0000256" key="1">
    <source>
        <dbReference type="ARBA" id="ARBA00023015"/>
    </source>
</evidence>
<dbReference type="InterPro" id="IPR018060">
    <property type="entry name" value="HTH_AraC"/>
</dbReference>
<dbReference type="InterPro" id="IPR009057">
    <property type="entry name" value="Homeodomain-like_sf"/>
</dbReference>
<keyword evidence="1" id="KW-0805">Transcription regulation</keyword>
<keyword evidence="5" id="KW-0456">Lyase</keyword>
<dbReference type="Proteomes" id="UP000234789">
    <property type="component" value="Unassembled WGS sequence"/>
</dbReference>
<protein>
    <submittedName>
        <fullName evidence="5">Adenylate cyclase</fullName>
        <ecNumber evidence="5">4.6.1.1</ecNumber>
    </submittedName>
</protein>
<organism evidence="5 6">
    <name type="scientific">Paenibacillus pasadenensis</name>
    <dbReference type="NCBI Taxonomy" id="217090"/>
    <lineage>
        <taxon>Bacteria</taxon>
        <taxon>Bacillati</taxon>
        <taxon>Bacillota</taxon>
        <taxon>Bacilli</taxon>
        <taxon>Bacillales</taxon>
        <taxon>Paenibacillaceae</taxon>
        <taxon>Paenibacillus</taxon>
    </lineage>
</organism>
<accession>A0A2N5NB12</accession>
<dbReference type="PANTHER" id="PTHR43280:SF28">
    <property type="entry name" value="HTH-TYPE TRANSCRIPTIONAL ACTIVATOR RHAS"/>
    <property type="match status" value="1"/>
</dbReference>
<dbReference type="RefSeq" id="WP_342352564.1">
    <property type="nucleotide sequence ID" value="NZ_NFEZ01000003.1"/>
</dbReference>
<dbReference type="GO" id="GO:0004016">
    <property type="term" value="F:adenylate cyclase activity"/>
    <property type="evidence" value="ECO:0007669"/>
    <property type="project" value="UniProtKB-EC"/>
</dbReference>
<dbReference type="GO" id="GO:0043565">
    <property type="term" value="F:sequence-specific DNA binding"/>
    <property type="evidence" value="ECO:0007669"/>
    <property type="project" value="InterPro"/>
</dbReference>
<dbReference type="AlphaFoldDB" id="A0A2N5NB12"/>
<dbReference type="EC" id="4.6.1.1" evidence="5"/>
<name>A0A2N5NB12_9BACL</name>
<evidence type="ECO:0000313" key="5">
    <source>
        <dbReference type="EMBL" id="PLT47547.1"/>
    </source>
</evidence>
<dbReference type="PRINTS" id="PR00032">
    <property type="entry name" value="HTHARAC"/>
</dbReference>
<dbReference type="InterPro" id="IPR020449">
    <property type="entry name" value="Tscrpt_reg_AraC-type_HTH"/>
</dbReference>
<keyword evidence="2" id="KW-0238">DNA-binding</keyword>
<reference evidence="5 6" key="1">
    <citation type="submission" date="2017-05" db="EMBL/GenBank/DDBJ databases">
        <title>Functional genome analysis of Paenibacillus pasadenensis strain R16: insights on endophytic life style and antifungal activity.</title>
        <authorList>
            <person name="Passera A."/>
            <person name="Marcolungo L."/>
            <person name="Casati P."/>
            <person name="Brasca M."/>
            <person name="Quaglino F."/>
            <person name="Delledonne M."/>
        </authorList>
    </citation>
    <scope>NUCLEOTIDE SEQUENCE [LARGE SCALE GENOMIC DNA]</scope>
    <source>
        <strain evidence="5 6">R16</strain>
    </source>
</reference>
<keyword evidence="6" id="KW-1185">Reference proteome</keyword>
<feature type="domain" description="HTH araC/xylS-type" evidence="4">
    <location>
        <begin position="359"/>
        <end position="457"/>
    </location>
</feature>
<dbReference type="EMBL" id="NFEZ01000003">
    <property type="protein sequence ID" value="PLT47547.1"/>
    <property type="molecule type" value="Genomic_DNA"/>
</dbReference>
<dbReference type="SUPFAM" id="SSF46689">
    <property type="entry name" value="Homeodomain-like"/>
    <property type="match status" value="2"/>
</dbReference>
<comment type="caution">
    <text evidence="5">The sequence shown here is derived from an EMBL/GenBank/DDBJ whole genome shotgun (WGS) entry which is preliminary data.</text>
</comment>
<dbReference type="Gene3D" id="1.10.10.60">
    <property type="entry name" value="Homeodomain-like"/>
    <property type="match status" value="2"/>
</dbReference>